<dbReference type="RefSeq" id="WP_247233053.1">
    <property type="nucleotide sequence ID" value="NZ_JALKHS010000010.1"/>
</dbReference>
<evidence type="ECO:0000256" key="1">
    <source>
        <dbReference type="ARBA" id="ARBA00000830"/>
    </source>
</evidence>
<protein>
    <recommendedName>
        <fullName evidence="4">phosphoglycolate phosphatase</fullName>
        <ecNumber evidence="4">3.1.3.18</ecNumber>
    </recommendedName>
</protein>
<dbReference type="Proteomes" id="UP001203512">
    <property type="component" value="Unassembled WGS sequence"/>
</dbReference>
<dbReference type="SUPFAM" id="SSF56784">
    <property type="entry name" value="HAD-like"/>
    <property type="match status" value="1"/>
</dbReference>
<dbReference type="GO" id="GO:0016787">
    <property type="term" value="F:hydrolase activity"/>
    <property type="evidence" value="ECO:0007669"/>
    <property type="project" value="UniProtKB-KW"/>
</dbReference>
<dbReference type="InterPro" id="IPR023214">
    <property type="entry name" value="HAD_sf"/>
</dbReference>
<keyword evidence="5" id="KW-0378">Hydrolase</keyword>
<evidence type="ECO:0000313" key="5">
    <source>
        <dbReference type="EMBL" id="MCK0532543.1"/>
    </source>
</evidence>
<accession>A0ABT0DZK8</accession>
<gene>
    <name evidence="5" type="ORF">MU848_13210</name>
</gene>
<reference evidence="5 6" key="1">
    <citation type="submission" date="2022-04" db="EMBL/GenBank/DDBJ databases">
        <authorList>
            <person name="Huq M.A."/>
        </authorList>
    </citation>
    <scope>NUCLEOTIDE SEQUENCE [LARGE SCALE GENOMIC DNA]</scope>
    <source>
        <strain evidence="5 6">MAH-33</strain>
    </source>
</reference>
<evidence type="ECO:0000256" key="3">
    <source>
        <dbReference type="ARBA" id="ARBA00006171"/>
    </source>
</evidence>
<comment type="pathway">
    <text evidence="2">Organic acid metabolism; glycolate biosynthesis; glycolate from 2-phosphoglycolate: step 1/1.</text>
</comment>
<dbReference type="EMBL" id="JALKHS010000010">
    <property type="protein sequence ID" value="MCK0532543.1"/>
    <property type="molecule type" value="Genomic_DNA"/>
</dbReference>
<dbReference type="EC" id="3.1.3.18" evidence="4"/>
<evidence type="ECO:0000256" key="4">
    <source>
        <dbReference type="ARBA" id="ARBA00013078"/>
    </source>
</evidence>
<sequence length="213" mass="24317">MKTAVPWDRFDLIVFDMDGTLYDQPRLRRRMAGLLAREAIRSRSLHVMRTLSAYRRKREAMGEIMASDFADAQYALPGHQPDRVRAIVADWMEQRPLPLLRDCRTPGAGSLFARLAERHVLAVFSDYRPEGKLTALGLSAHLCVTAEDVGRLKPDPAGLLWLINQAKTVPARTLMIGDRDDRDGEAARRIGVRSLIRGRDFRHFREPMFRHDA</sequence>
<dbReference type="PANTHER" id="PTHR43434:SF1">
    <property type="entry name" value="PHOSPHOGLYCOLATE PHOSPHATASE"/>
    <property type="match status" value="1"/>
</dbReference>
<comment type="caution">
    <text evidence="5">The sequence shown here is derived from an EMBL/GenBank/DDBJ whole genome shotgun (WGS) entry which is preliminary data.</text>
</comment>
<keyword evidence="6" id="KW-1185">Reference proteome</keyword>
<evidence type="ECO:0000256" key="2">
    <source>
        <dbReference type="ARBA" id="ARBA00004818"/>
    </source>
</evidence>
<dbReference type="Pfam" id="PF00702">
    <property type="entry name" value="Hydrolase"/>
    <property type="match status" value="1"/>
</dbReference>
<name>A0ABT0DZK8_9SPHN</name>
<proteinExistence type="inferred from homology"/>
<comment type="catalytic activity">
    <reaction evidence="1">
        <text>2-phosphoglycolate + H2O = glycolate + phosphate</text>
        <dbReference type="Rhea" id="RHEA:14369"/>
        <dbReference type="ChEBI" id="CHEBI:15377"/>
        <dbReference type="ChEBI" id="CHEBI:29805"/>
        <dbReference type="ChEBI" id="CHEBI:43474"/>
        <dbReference type="ChEBI" id="CHEBI:58033"/>
        <dbReference type="EC" id="3.1.3.18"/>
    </reaction>
</comment>
<evidence type="ECO:0000313" key="6">
    <source>
        <dbReference type="Proteomes" id="UP001203512"/>
    </source>
</evidence>
<dbReference type="InterPro" id="IPR050155">
    <property type="entry name" value="HAD-like_hydrolase_sf"/>
</dbReference>
<dbReference type="Gene3D" id="3.40.50.1000">
    <property type="entry name" value="HAD superfamily/HAD-like"/>
    <property type="match status" value="1"/>
</dbReference>
<dbReference type="InterPro" id="IPR036412">
    <property type="entry name" value="HAD-like_sf"/>
</dbReference>
<comment type="similarity">
    <text evidence="3">Belongs to the HAD-like hydrolase superfamily. CbbY/CbbZ/Gph/YieH family.</text>
</comment>
<organism evidence="5 6">
    <name type="scientific">Sphingobium agri</name>
    <dbReference type="NCBI Taxonomy" id="2933566"/>
    <lineage>
        <taxon>Bacteria</taxon>
        <taxon>Pseudomonadati</taxon>
        <taxon>Pseudomonadota</taxon>
        <taxon>Alphaproteobacteria</taxon>
        <taxon>Sphingomonadales</taxon>
        <taxon>Sphingomonadaceae</taxon>
        <taxon>Sphingobium</taxon>
    </lineage>
</organism>
<dbReference type="PANTHER" id="PTHR43434">
    <property type="entry name" value="PHOSPHOGLYCOLATE PHOSPHATASE"/>
    <property type="match status" value="1"/>
</dbReference>